<comment type="catalytic activity">
    <reaction evidence="7">
        <text>L-threonyl-[protein] + ATP = O-phospho-L-threonyl-[protein] + ADP + H(+)</text>
        <dbReference type="Rhea" id="RHEA:46608"/>
        <dbReference type="Rhea" id="RHEA-COMP:11060"/>
        <dbReference type="Rhea" id="RHEA-COMP:11605"/>
        <dbReference type="ChEBI" id="CHEBI:15378"/>
        <dbReference type="ChEBI" id="CHEBI:30013"/>
        <dbReference type="ChEBI" id="CHEBI:30616"/>
        <dbReference type="ChEBI" id="CHEBI:61977"/>
        <dbReference type="ChEBI" id="CHEBI:456216"/>
        <dbReference type="EC" id="2.7.11.1"/>
    </reaction>
</comment>
<organism evidence="10 11">
    <name type="scientific">Nannochloropsis gaditana</name>
    <dbReference type="NCBI Taxonomy" id="72520"/>
    <lineage>
        <taxon>Eukaryota</taxon>
        <taxon>Sar</taxon>
        <taxon>Stramenopiles</taxon>
        <taxon>Ochrophyta</taxon>
        <taxon>Eustigmatophyceae</taxon>
        <taxon>Eustigmatales</taxon>
        <taxon>Monodopsidaceae</taxon>
        <taxon>Nannochloropsis</taxon>
    </lineage>
</organism>
<dbReference type="InterPro" id="IPR000719">
    <property type="entry name" value="Prot_kinase_dom"/>
</dbReference>
<dbReference type="InterPro" id="IPR050236">
    <property type="entry name" value="Ser_Thr_kinase_AGC"/>
</dbReference>
<dbReference type="SUPFAM" id="SSF56112">
    <property type="entry name" value="Protein kinase-like (PK-like)"/>
    <property type="match status" value="1"/>
</dbReference>
<dbReference type="Pfam" id="PF00069">
    <property type="entry name" value="Pkinase"/>
    <property type="match status" value="1"/>
</dbReference>
<dbReference type="PROSITE" id="PS50011">
    <property type="entry name" value="PROTEIN_KINASE_DOM"/>
    <property type="match status" value="1"/>
</dbReference>
<dbReference type="EMBL" id="AZIL01003823">
    <property type="protein sequence ID" value="EWM19901.1"/>
    <property type="molecule type" value="Genomic_DNA"/>
</dbReference>
<gene>
    <name evidence="10" type="ORF">Naga_103290g1</name>
</gene>
<dbReference type="GO" id="GO:0005524">
    <property type="term" value="F:ATP binding"/>
    <property type="evidence" value="ECO:0007669"/>
    <property type="project" value="UniProtKB-KW"/>
</dbReference>
<keyword evidence="2" id="KW-0723">Serine/threonine-protein kinase</keyword>
<dbReference type="Gene3D" id="3.30.200.20">
    <property type="entry name" value="Phosphorylase Kinase, domain 1"/>
    <property type="match status" value="1"/>
</dbReference>
<evidence type="ECO:0000256" key="3">
    <source>
        <dbReference type="ARBA" id="ARBA00022679"/>
    </source>
</evidence>
<evidence type="ECO:0000313" key="11">
    <source>
        <dbReference type="Proteomes" id="UP000019335"/>
    </source>
</evidence>
<comment type="catalytic activity">
    <reaction evidence="8">
        <text>L-seryl-[protein] + ATP = O-phospho-L-seryl-[protein] + ADP + H(+)</text>
        <dbReference type="Rhea" id="RHEA:17989"/>
        <dbReference type="Rhea" id="RHEA-COMP:9863"/>
        <dbReference type="Rhea" id="RHEA-COMP:11604"/>
        <dbReference type="ChEBI" id="CHEBI:15378"/>
        <dbReference type="ChEBI" id="CHEBI:29999"/>
        <dbReference type="ChEBI" id="CHEBI:30616"/>
        <dbReference type="ChEBI" id="CHEBI:83421"/>
        <dbReference type="ChEBI" id="CHEBI:456216"/>
        <dbReference type="EC" id="2.7.11.1"/>
    </reaction>
</comment>
<keyword evidence="4" id="KW-0547">Nucleotide-binding</keyword>
<dbReference type="EC" id="2.7.11.1" evidence="1"/>
<dbReference type="PANTHER" id="PTHR24356:SF1">
    <property type="entry name" value="SERINE_THREONINE-PROTEIN KINASE GREATWALL"/>
    <property type="match status" value="1"/>
</dbReference>
<sequence length="99" mass="11370">MDKAALHSMEMGARAKQERQIMALLKKQNPFVVRLFFSFHTLHHLFLVMEYVPGSDCAAMLRVYGCLPEAVARHYLAETVLAIEFLHQHGIIHRDVKVP</sequence>
<evidence type="ECO:0000256" key="2">
    <source>
        <dbReference type="ARBA" id="ARBA00022527"/>
    </source>
</evidence>
<protein>
    <recommendedName>
        <fullName evidence="1">non-specific serine/threonine protein kinase</fullName>
        <ecNumber evidence="1">2.7.11.1</ecNumber>
    </recommendedName>
</protein>
<comment type="caution">
    <text evidence="10">The sequence shown here is derived from an EMBL/GenBank/DDBJ whole genome shotgun (WGS) entry which is preliminary data.</text>
</comment>
<dbReference type="GO" id="GO:0035556">
    <property type="term" value="P:intracellular signal transduction"/>
    <property type="evidence" value="ECO:0007669"/>
    <property type="project" value="TreeGrafter"/>
</dbReference>
<evidence type="ECO:0000313" key="10">
    <source>
        <dbReference type="EMBL" id="EWM19901.1"/>
    </source>
</evidence>
<evidence type="ECO:0000256" key="5">
    <source>
        <dbReference type="ARBA" id="ARBA00022777"/>
    </source>
</evidence>
<dbReference type="AlphaFoldDB" id="W7THZ3"/>
<dbReference type="Gene3D" id="1.10.510.10">
    <property type="entry name" value="Transferase(Phosphotransferase) domain 1"/>
    <property type="match status" value="1"/>
</dbReference>
<keyword evidence="11" id="KW-1185">Reference proteome</keyword>
<dbReference type="Proteomes" id="UP000019335">
    <property type="component" value="Unassembled WGS sequence"/>
</dbReference>
<feature type="domain" description="Protein kinase" evidence="9">
    <location>
        <begin position="1"/>
        <end position="99"/>
    </location>
</feature>
<evidence type="ECO:0000259" key="9">
    <source>
        <dbReference type="PROSITE" id="PS50011"/>
    </source>
</evidence>
<keyword evidence="6" id="KW-0067">ATP-binding</keyword>
<dbReference type="InterPro" id="IPR011009">
    <property type="entry name" value="Kinase-like_dom_sf"/>
</dbReference>
<evidence type="ECO:0000256" key="7">
    <source>
        <dbReference type="ARBA" id="ARBA00047899"/>
    </source>
</evidence>
<dbReference type="OrthoDB" id="248923at2759"/>
<evidence type="ECO:0000256" key="4">
    <source>
        <dbReference type="ARBA" id="ARBA00022741"/>
    </source>
</evidence>
<evidence type="ECO:0000256" key="1">
    <source>
        <dbReference type="ARBA" id="ARBA00012513"/>
    </source>
</evidence>
<keyword evidence="5 10" id="KW-0418">Kinase</keyword>
<proteinExistence type="predicted"/>
<evidence type="ECO:0000256" key="6">
    <source>
        <dbReference type="ARBA" id="ARBA00022840"/>
    </source>
</evidence>
<dbReference type="PANTHER" id="PTHR24356">
    <property type="entry name" value="SERINE/THREONINE-PROTEIN KINASE"/>
    <property type="match status" value="1"/>
</dbReference>
<evidence type="ECO:0000256" key="8">
    <source>
        <dbReference type="ARBA" id="ARBA00048679"/>
    </source>
</evidence>
<name>W7THZ3_9STRA</name>
<keyword evidence="3" id="KW-0808">Transferase</keyword>
<accession>W7THZ3</accession>
<dbReference type="GO" id="GO:0004674">
    <property type="term" value="F:protein serine/threonine kinase activity"/>
    <property type="evidence" value="ECO:0007669"/>
    <property type="project" value="UniProtKB-KW"/>
</dbReference>
<reference evidence="10 11" key="1">
    <citation type="journal article" date="2014" name="Mol. Plant">
        <title>Chromosome Scale Genome Assembly and Transcriptome Profiling of Nannochloropsis gaditana in Nitrogen Depletion.</title>
        <authorList>
            <person name="Corteggiani Carpinelli E."/>
            <person name="Telatin A."/>
            <person name="Vitulo N."/>
            <person name="Forcato C."/>
            <person name="D'Angelo M."/>
            <person name="Schiavon R."/>
            <person name="Vezzi A."/>
            <person name="Giacometti G.M."/>
            <person name="Morosinotto T."/>
            <person name="Valle G."/>
        </authorList>
    </citation>
    <scope>NUCLEOTIDE SEQUENCE [LARGE SCALE GENOMIC DNA]</scope>
    <source>
        <strain evidence="10 11">B-31</strain>
    </source>
</reference>